<feature type="signal peptide" evidence="1">
    <location>
        <begin position="1"/>
        <end position="18"/>
    </location>
</feature>
<gene>
    <name evidence="2" type="ORF">KK078_17940</name>
</gene>
<dbReference type="AlphaFoldDB" id="A0AAP2DBM4"/>
<dbReference type="Proteomes" id="UP001319180">
    <property type="component" value="Unassembled WGS sequence"/>
</dbReference>
<keyword evidence="3" id="KW-1185">Reference proteome</keyword>
<evidence type="ECO:0000313" key="2">
    <source>
        <dbReference type="EMBL" id="MBT1688457.1"/>
    </source>
</evidence>
<comment type="caution">
    <text evidence="2">The sequence shown here is derived from an EMBL/GenBank/DDBJ whole genome shotgun (WGS) entry which is preliminary data.</text>
</comment>
<reference evidence="2 3" key="1">
    <citation type="submission" date="2021-05" db="EMBL/GenBank/DDBJ databases">
        <title>A Polyphasic approach of four new species of the genus Ohtaekwangia: Ohtaekwangia histidinii sp. nov., Ohtaekwangia cretensis sp. nov., Ohtaekwangia indiensis sp. nov., Ohtaekwangia reichenbachii sp. nov. from diverse environment.</title>
        <authorList>
            <person name="Octaviana S."/>
        </authorList>
    </citation>
    <scope>NUCLEOTIDE SEQUENCE [LARGE SCALE GENOMIC DNA]</scope>
    <source>
        <strain evidence="2 3">PWU37</strain>
    </source>
</reference>
<protein>
    <submittedName>
        <fullName evidence="2">Uncharacterized protein</fullName>
    </submittedName>
</protein>
<proteinExistence type="predicted"/>
<name>A0AAP2DBM4_9BACT</name>
<organism evidence="2 3">
    <name type="scientific">Dawidia soli</name>
    <dbReference type="NCBI Taxonomy" id="2782352"/>
    <lineage>
        <taxon>Bacteria</taxon>
        <taxon>Pseudomonadati</taxon>
        <taxon>Bacteroidota</taxon>
        <taxon>Cytophagia</taxon>
        <taxon>Cytophagales</taxon>
        <taxon>Chryseotaleaceae</taxon>
        <taxon>Dawidia</taxon>
    </lineage>
</organism>
<dbReference type="PROSITE" id="PS51257">
    <property type="entry name" value="PROKAR_LIPOPROTEIN"/>
    <property type="match status" value="1"/>
</dbReference>
<feature type="chain" id="PRO_5043033164" evidence="1">
    <location>
        <begin position="19"/>
        <end position="173"/>
    </location>
</feature>
<dbReference type="EMBL" id="JAHESC010000026">
    <property type="protein sequence ID" value="MBT1688457.1"/>
    <property type="molecule type" value="Genomic_DNA"/>
</dbReference>
<dbReference type="RefSeq" id="WP_254091683.1">
    <property type="nucleotide sequence ID" value="NZ_JAHESC010000026.1"/>
</dbReference>
<sequence>MKRGLLAVIPLLVLFLSAACDKRQQIPDAPVSINEAVGPIVLHASLQDTLSPAFLQALRLGKVEGLNVKYLSGREAHYFAYIADPDAVLRAVARTAFSKHVVVADTVCRRIDARALDVLAQPLHATELAAGAFFWQADAAGLEAYECVRGPVRHTLLIRRATHTVLHRVEFSA</sequence>
<evidence type="ECO:0000256" key="1">
    <source>
        <dbReference type="SAM" id="SignalP"/>
    </source>
</evidence>
<keyword evidence="1" id="KW-0732">Signal</keyword>
<evidence type="ECO:0000313" key="3">
    <source>
        <dbReference type="Proteomes" id="UP001319180"/>
    </source>
</evidence>
<accession>A0AAP2DBM4</accession>